<comment type="catalytic activity">
    <reaction evidence="9">
        <text>DNA(n) + a 2'-deoxyribonucleoside 5'-triphosphate = DNA(n+1) + diphosphate</text>
        <dbReference type="Rhea" id="RHEA:22508"/>
        <dbReference type="Rhea" id="RHEA-COMP:17339"/>
        <dbReference type="Rhea" id="RHEA-COMP:17340"/>
        <dbReference type="ChEBI" id="CHEBI:33019"/>
        <dbReference type="ChEBI" id="CHEBI:61560"/>
        <dbReference type="ChEBI" id="CHEBI:173112"/>
        <dbReference type="EC" id="2.7.7.7"/>
    </reaction>
</comment>
<dbReference type="GO" id="GO:0005634">
    <property type="term" value="C:nucleus"/>
    <property type="evidence" value="ECO:0007669"/>
    <property type="project" value="UniProtKB-ARBA"/>
</dbReference>
<dbReference type="Gene3D" id="3.90.1600.10">
    <property type="entry name" value="Palm domain of DNA polymerase"/>
    <property type="match status" value="1"/>
</dbReference>
<evidence type="ECO:0000256" key="4">
    <source>
        <dbReference type="ARBA" id="ARBA00022679"/>
    </source>
</evidence>
<accession>A0A507DQI0</accession>
<dbReference type="PANTHER" id="PTHR33568:SF3">
    <property type="entry name" value="DNA-DIRECTED DNA POLYMERASE"/>
    <property type="match status" value="1"/>
</dbReference>
<dbReference type="EC" id="2.7.7.7" evidence="2"/>
<dbReference type="SUPFAM" id="SSF56672">
    <property type="entry name" value="DNA/RNA polymerases"/>
    <property type="match status" value="1"/>
</dbReference>
<dbReference type="Pfam" id="PF00665">
    <property type="entry name" value="rve"/>
    <property type="match status" value="1"/>
</dbReference>
<dbReference type="EMBL" id="QEAQ01000220">
    <property type="protein sequence ID" value="TPX53505.1"/>
    <property type="molecule type" value="Genomic_DNA"/>
</dbReference>
<dbReference type="AlphaFoldDB" id="A0A507DQI0"/>
<proteinExistence type="inferred from homology"/>
<comment type="similarity">
    <text evidence="1">Belongs to the DNA polymerase type-B family.</text>
</comment>
<keyword evidence="12" id="KW-1185">Reference proteome</keyword>
<dbReference type="InterPro" id="IPR043502">
    <property type="entry name" value="DNA/RNA_pol_sf"/>
</dbReference>
<evidence type="ECO:0000256" key="7">
    <source>
        <dbReference type="ARBA" id="ARBA00022932"/>
    </source>
</evidence>
<evidence type="ECO:0000256" key="8">
    <source>
        <dbReference type="ARBA" id="ARBA00023125"/>
    </source>
</evidence>
<evidence type="ECO:0000256" key="1">
    <source>
        <dbReference type="ARBA" id="ARBA00005755"/>
    </source>
</evidence>
<dbReference type="Pfam" id="PF03175">
    <property type="entry name" value="DNA_pol_B_2"/>
    <property type="match status" value="3"/>
</dbReference>
<dbReference type="GO" id="GO:0006260">
    <property type="term" value="P:DNA replication"/>
    <property type="evidence" value="ECO:0007669"/>
    <property type="project" value="UniProtKB-KW"/>
</dbReference>
<evidence type="ECO:0000313" key="11">
    <source>
        <dbReference type="EMBL" id="TPX53505.1"/>
    </source>
</evidence>
<evidence type="ECO:0000259" key="10">
    <source>
        <dbReference type="PROSITE" id="PS50994"/>
    </source>
</evidence>
<dbReference type="InterPro" id="IPR036397">
    <property type="entry name" value="RNaseH_sf"/>
</dbReference>
<keyword evidence="4" id="KW-0808">Transferase</keyword>
<dbReference type="GO" id="GO:0015074">
    <property type="term" value="P:DNA integration"/>
    <property type="evidence" value="ECO:0007669"/>
    <property type="project" value="InterPro"/>
</dbReference>
<dbReference type="InterPro" id="IPR001584">
    <property type="entry name" value="Integrase_cat-core"/>
</dbReference>
<dbReference type="Gene3D" id="1.10.287.690">
    <property type="entry name" value="Helix hairpin bin"/>
    <property type="match status" value="1"/>
</dbReference>
<sequence length="1021" mass="118008">MFGIEEHVRKGHFPHWFKGGMDYVGPLPDLEDYGFDAYPVDKRLEARKWYKRLLRSSRDGTYVFDYKKELVEYCKNDVDILAASIKLFKELLLLATDGNIDPWAYPTIASACMSTYRSMFMPEESIPTVHTDGARRYSEKSIKWLEYLRDTQYADMQHSLRGREKWIKRDGGKKFFVDGFSPSSNTVFEFNGCEFHGCDVCKDPKAKNHKGYTYESLQRYTLDKKTELLTLGYKYVSISECAFEADCSLLEYMINNDIDLEYTKPLDPRDAFFGGRTNASKLYYKCNPDEQIKYCDFTSLYPYINATGEYPAYSHPTRILHNFDSKLEYKGFIKCHILAPRSLYHPVLPCKLLGKTMFVLCKKCAIAGTKTCCHDDLDRAIVGTWAMPEIKLALEKGYKVTKIYEVLHFERTSNLLFKDYINNFLKIKQEASGYPAWCKTKEDQQKYIDDYLQKQGIQLDAEKIIYNEGLRCVAKLMLNSLWGKFGQKNNQKQHITINVEEDPDQYYNIMFNDAYVIHDIVDYNNQRTIDMSYSLKKIAVKDDKNTSIYIAAYTTAMARCKLYSVLDILGYRVVYYDTDSIIYVDDMDNTYATQLPYGDYLGDLTDELKKDHIDEWVSEGPKNYSYVTRKGKAKTVCKGFALSYENSLQLGHHNMKDIVFGNEDAVAFKFREIAVSRTHVVSNKQKPIVIENENSSKKYKFVYDKRVVQDFNSASKGLLSVDKLYQRLKGKGITKKDISTFIKDQEVAQVHKRLPKPTYLHIVANHINHIWQTDLCDMSKYAKSNKGYTFLLCIVDVYSRYAYVFPLKTKSKLAVAKCFEQLFAQRKPLNITSDQVGDHTKMGLVERFNRTLKSLIARYMTAFRTKNYIDALPDLVMNYNTSFHTTLGKAPAEVKDGRSCADIKDADIFTKGYVAKWSTSVYQIVNVDGFKFIVAGANGVDLKRRFRHYELQKVNKAVTANLDDPKVKRTRTQAQAARELKELPITTKLPTRLRSEKAIKGTRPKGTFMHVEIPTTRPLKK</sequence>
<dbReference type="GO" id="GO:0003677">
    <property type="term" value="F:DNA binding"/>
    <property type="evidence" value="ECO:0007669"/>
    <property type="project" value="UniProtKB-KW"/>
</dbReference>
<dbReference type="SUPFAM" id="SSF53098">
    <property type="entry name" value="Ribonuclease H-like"/>
    <property type="match status" value="1"/>
</dbReference>
<comment type="caution">
    <text evidence="11">The sequence shown here is derived from an EMBL/GenBank/DDBJ whole genome shotgun (WGS) entry which is preliminary data.</text>
</comment>
<dbReference type="Proteomes" id="UP000318582">
    <property type="component" value="Unassembled WGS sequence"/>
</dbReference>
<keyword evidence="5" id="KW-0548">Nucleotidyltransferase</keyword>
<dbReference type="InterPro" id="IPR004868">
    <property type="entry name" value="DNA-dir_DNA_pol_B_mt/vir"/>
</dbReference>
<keyword evidence="8" id="KW-0238">DNA-binding</keyword>
<evidence type="ECO:0000256" key="2">
    <source>
        <dbReference type="ARBA" id="ARBA00012417"/>
    </source>
</evidence>
<dbReference type="STRING" id="109895.A0A507DQI0"/>
<gene>
    <name evidence="11" type="ORF">PhCBS80983_g06272</name>
</gene>
<keyword evidence="7 11" id="KW-0239">DNA-directed DNA polymerase</keyword>
<dbReference type="GO" id="GO:0000166">
    <property type="term" value="F:nucleotide binding"/>
    <property type="evidence" value="ECO:0007669"/>
    <property type="project" value="InterPro"/>
</dbReference>
<dbReference type="InterPro" id="IPR012337">
    <property type="entry name" value="RNaseH-like_sf"/>
</dbReference>
<dbReference type="InterPro" id="IPR023211">
    <property type="entry name" value="DNA_pol_palm_dom_sf"/>
</dbReference>
<dbReference type="PROSITE" id="PS50994">
    <property type="entry name" value="INTEGRASE"/>
    <property type="match status" value="2"/>
</dbReference>
<keyword evidence="6" id="KW-0235">DNA replication</keyword>
<feature type="domain" description="Integrase catalytic" evidence="10">
    <location>
        <begin position="753"/>
        <end position="835"/>
    </location>
</feature>
<reference evidence="11 12" key="1">
    <citation type="journal article" date="2019" name="Sci. Rep.">
        <title>Comparative genomics of chytrid fungi reveal insights into the obligate biotrophic and pathogenic lifestyle of Synchytrium endobioticum.</title>
        <authorList>
            <person name="van de Vossenberg B.T.L.H."/>
            <person name="Warris S."/>
            <person name="Nguyen H.D.T."/>
            <person name="van Gent-Pelzer M.P.E."/>
            <person name="Joly D.L."/>
            <person name="van de Geest H.C."/>
            <person name="Bonants P.J.M."/>
            <person name="Smith D.S."/>
            <person name="Levesque C.A."/>
            <person name="van der Lee T.A.J."/>
        </authorList>
    </citation>
    <scope>NUCLEOTIDE SEQUENCE [LARGE SCALE GENOMIC DNA]</scope>
    <source>
        <strain evidence="11 12">CBS 809.83</strain>
    </source>
</reference>
<evidence type="ECO:0000256" key="3">
    <source>
        <dbReference type="ARBA" id="ARBA00014385"/>
    </source>
</evidence>
<evidence type="ECO:0000256" key="9">
    <source>
        <dbReference type="ARBA" id="ARBA00049244"/>
    </source>
</evidence>
<dbReference type="PANTHER" id="PTHR33568">
    <property type="entry name" value="DNA POLYMERASE"/>
    <property type="match status" value="1"/>
</dbReference>
<feature type="domain" description="Integrase catalytic" evidence="10">
    <location>
        <begin position="837"/>
        <end position="899"/>
    </location>
</feature>
<name>A0A507DQI0_9FUNG</name>
<organism evidence="11 12">
    <name type="scientific">Powellomyces hirtus</name>
    <dbReference type="NCBI Taxonomy" id="109895"/>
    <lineage>
        <taxon>Eukaryota</taxon>
        <taxon>Fungi</taxon>
        <taxon>Fungi incertae sedis</taxon>
        <taxon>Chytridiomycota</taxon>
        <taxon>Chytridiomycota incertae sedis</taxon>
        <taxon>Chytridiomycetes</taxon>
        <taxon>Spizellomycetales</taxon>
        <taxon>Powellomycetaceae</taxon>
        <taxon>Powellomyces</taxon>
    </lineage>
</organism>
<dbReference type="Gene3D" id="3.30.420.10">
    <property type="entry name" value="Ribonuclease H-like superfamily/Ribonuclease H"/>
    <property type="match status" value="2"/>
</dbReference>
<evidence type="ECO:0000256" key="6">
    <source>
        <dbReference type="ARBA" id="ARBA00022705"/>
    </source>
</evidence>
<protein>
    <recommendedName>
        <fullName evidence="3">Probable DNA polymerase</fullName>
        <ecNumber evidence="2">2.7.7.7</ecNumber>
    </recommendedName>
</protein>
<evidence type="ECO:0000313" key="12">
    <source>
        <dbReference type="Proteomes" id="UP000318582"/>
    </source>
</evidence>
<evidence type="ECO:0000256" key="5">
    <source>
        <dbReference type="ARBA" id="ARBA00022695"/>
    </source>
</evidence>
<dbReference type="GO" id="GO:0003887">
    <property type="term" value="F:DNA-directed DNA polymerase activity"/>
    <property type="evidence" value="ECO:0007669"/>
    <property type="project" value="UniProtKB-KW"/>
</dbReference>